<accession>A0A1F8CLA0</accession>
<dbReference type="InterPro" id="IPR029063">
    <property type="entry name" value="SAM-dependent_MTases_sf"/>
</dbReference>
<evidence type="ECO:0000313" key="3">
    <source>
        <dbReference type="Proteomes" id="UP000177855"/>
    </source>
</evidence>
<dbReference type="STRING" id="1802532.A2210_01085"/>
<comment type="caution">
    <text evidence="2">The sequence shown here is derived from an EMBL/GenBank/DDBJ whole genome shotgun (WGS) entry which is preliminary data.</text>
</comment>
<name>A0A1F8CLA0_9BACT</name>
<evidence type="ECO:0000259" key="1">
    <source>
        <dbReference type="Pfam" id="PF00535"/>
    </source>
</evidence>
<dbReference type="InterPro" id="IPR001173">
    <property type="entry name" value="Glyco_trans_2-like"/>
</dbReference>
<dbReference type="InterPro" id="IPR029044">
    <property type="entry name" value="Nucleotide-diphossugar_trans"/>
</dbReference>
<dbReference type="SUPFAM" id="SSF53448">
    <property type="entry name" value="Nucleotide-diphospho-sugar transferases"/>
    <property type="match status" value="1"/>
</dbReference>
<evidence type="ECO:0000313" key="2">
    <source>
        <dbReference type="EMBL" id="OGM76385.1"/>
    </source>
</evidence>
<dbReference type="Pfam" id="PF00535">
    <property type="entry name" value="Glycos_transf_2"/>
    <property type="match status" value="1"/>
</dbReference>
<dbReference type="Proteomes" id="UP000177855">
    <property type="component" value="Unassembled WGS sequence"/>
</dbReference>
<dbReference type="SUPFAM" id="SSF53335">
    <property type="entry name" value="S-adenosyl-L-methionine-dependent methyltransferases"/>
    <property type="match status" value="1"/>
</dbReference>
<dbReference type="Gene3D" id="3.40.50.150">
    <property type="entry name" value="Vaccinia Virus protein VP39"/>
    <property type="match status" value="1"/>
</dbReference>
<dbReference type="AlphaFoldDB" id="A0A1F8CLA0"/>
<organism evidence="2 3">
    <name type="scientific">Candidatus Woesebacteria bacterium RIFOXYA1_FULL_40_18</name>
    <dbReference type="NCBI Taxonomy" id="1802532"/>
    <lineage>
        <taxon>Bacteria</taxon>
        <taxon>Candidatus Woeseibacteriota</taxon>
    </lineage>
</organism>
<feature type="domain" description="Glycosyltransferase 2-like" evidence="1">
    <location>
        <begin position="186"/>
        <end position="319"/>
    </location>
</feature>
<gene>
    <name evidence="2" type="ORF">A2210_01085</name>
</gene>
<reference evidence="2 3" key="1">
    <citation type="journal article" date="2016" name="Nat. Commun.">
        <title>Thousands of microbial genomes shed light on interconnected biogeochemical processes in an aquifer system.</title>
        <authorList>
            <person name="Anantharaman K."/>
            <person name="Brown C.T."/>
            <person name="Hug L.A."/>
            <person name="Sharon I."/>
            <person name="Castelle C.J."/>
            <person name="Probst A.J."/>
            <person name="Thomas B.C."/>
            <person name="Singh A."/>
            <person name="Wilkins M.J."/>
            <person name="Karaoz U."/>
            <person name="Brodie E.L."/>
            <person name="Williams K.H."/>
            <person name="Hubbard S.S."/>
            <person name="Banfield J.F."/>
        </authorList>
    </citation>
    <scope>NUCLEOTIDE SEQUENCE [LARGE SCALE GENOMIC DNA]</scope>
</reference>
<proteinExistence type="predicted"/>
<dbReference type="EMBL" id="MGHS01000030">
    <property type="protein sequence ID" value="OGM76385.1"/>
    <property type="molecule type" value="Genomic_DNA"/>
</dbReference>
<sequence length="484" mass="57012">MLNELSELSRIAYKFRVAKCPQLRKHSYTEYYYNLLKDKRQTIKKVLEMSVNTGASLRMWREFFPNAQIYGADISPQWMFKGKRIKTFLCDQSKKEDLVKLISHIGHDIDLVIDDGSHIPQNQVFTCLTLMSLLKKDAIYIIEDVADQSITRELESYDYEIPKLMKIRRYDNRLIVVRHKKGNKTSIIIPSRNESLEVAPGVTVLQRTVRDIYDKATGNFEVIVGFDGPPYQDFPDYPNLKVVKFPSVVGIKTMINALAAMSQGKYIYKTDAHCSFGKGFDEILQSDMEEDWIVTPRFYILNPATWEWQDKRFYDYFYLCCPFTDPRGFRFKAGGHWPQRTAEKLDVLIDETPQIHGSGWFVSKDYYFNFLGGFPNIDPYGHAQEPIWLALKNWLGGGKVMVNKKTWYAHMHQQGNKRGYHMDRKQDKLSSDIAANYWVGNKWAERKHNFTWFVEKFMPMPTWPKNWRKLLRLYKEGRREWPVK</sequence>
<protein>
    <recommendedName>
        <fullName evidence="1">Glycosyltransferase 2-like domain-containing protein</fullName>
    </recommendedName>
</protein>